<accession>A0A8S1W4T9</accession>
<proteinExistence type="predicted"/>
<organism evidence="1 2">
    <name type="scientific">Paramecium pentaurelia</name>
    <dbReference type="NCBI Taxonomy" id="43138"/>
    <lineage>
        <taxon>Eukaryota</taxon>
        <taxon>Sar</taxon>
        <taxon>Alveolata</taxon>
        <taxon>Ciliophora</taxon>
        <taxon>Intramacronucleata</taxon>
        <taxon>Oligohymenophorea</taxon>
        <taxon>Peniculida</taxon>
        <taxon>Parameciidae</taxon>
        <taxon>Paramecium</taxon>
    </lineage>
</organism>
<sequence length="109" mass="12553">MENIQLYQSSKKEEVYSTVQIEYMIVDFINNSSSNFVEQIPNYIKYSICDILQQGLKSAAKLCGNSKSIKEIFRKSTINQQLCLEERHSQISTQMKGTDEMELVDAESE</sequence>
<gene>
    <name evidence="1" type="ORF">PPENT_87.1.T0820237</name>
</gene>
<reference evidence="1" key="1">
    <citation type="submission" date="2021-01" db="EMBL/GenBank/DDBJ databases">
        <authorList>
            <consortium name="Genoscope - CEA"/>
            <person name="William W."/>
        </authorList>
    </citation>
    <scope>NUCLEOTIDE SEQUENCE</scope>
</reference>
<keyword evidence="2" id="KW-1185">Reference proteome</keyword>
<dbReference type="AlphaFoldDB" id="A0A8S1W4T9"/>
<name>A0A8S1W4T9_9CILI</name>
<evidence type="ECO:0000313" key="1">
    <source>
        <dbReference type="EMBL" id="CAD8184281.1"/>
    </source>
</evidence>
<dbReference type="EMBL" id="CAJJDO010000082">
    <property type="protein sequence ID" value="CAD8184281.1"/>
    <property type="molecule type" value="Genomic_DNA"/>
</dbReference>
<comment type="caution">
    <text evidence="1">The sequence shown here is derived from an EMBL/GenBank/DDBJ whole genome shotgun (WGS) entry which is preliminary data.</text>
</comment>
<evidence type="ECO:0000313" key="2">
    <source>
        <dbReference type="Proteomes" id="UP000689195"/>
    </source>
</evidence>
<dbReference type="Proteomes" id="UP000689195">
    <property type="component" value="Unassembled WGS sequence"/>
</dbReference>
<protein>
    <submittedName>
        <fullName evidence="1">Uncharacterized protein</fullName>
    </submittedName>
</protein>